<comment type="caution">
    <text evidence="1">The sequence shown here is derived from an EMBL/GenBank/DDBJ whole genome shotgun (WGS) entry which is preliminary data.</text>
</comment>
<gene>
    <name evidence="1" type="ORF">CK203_090937</name>
</gene>
<evidence type="ECO:0000313" key="1">
    <source>
        <dbReference type="EMBL" id="RVW38207.1"/>
    </source>
</evidence>
<proteinExistence type="predicted"/>
<accession>A0A438DRT9</accession>
<dbReference type="Proteomes" id="UP000288805">
    <property type="component" value="Unassembled WGS sequence"/>
</dbReference>
<reference evidence="1 2" key="1">
    <citation type="journal article" date="2018" name="PLoS Genet.">
        <title>Population sequencing reveals clonal diversity and ancestral inbreeding in the grapevine cultivar Chardonnay.</title>
        <authorList>
            <person name="Roach M.J."/>
            <person name="Johnson D.L."/>
            <person name="Bohlmann J."/>
            <person name="van Vuuren H.J."/>
            <person name="Jones S.J."/>
            <person name="Pretorius I.S."/>
            <person name="Schmidt S.A."/>
            <person name="Borneman A.R."/>
        </authorList>
    </citation>
    <scope>NUCLEOTIDE SEQUENCE [LARGE SCALE GENOMIC DNA]</scope>
    <source>
        <strain evidence="2">cv. Chardonnay</strain>
        <tissue evidence="1">Leaf</tissue>
    </source>
</reference>
<sequence length="153" mass="17080">MNGSSPNLNSAAPLLGNLNLNSNGASSPFFLRWFLKYLSWQKPKGLNLSNRRRLHPEMASFSFALQVNGLFHNRSISHSFDHLKTLHSSTVKVRDILRKLMGVSRPVGTSSNYMLQKNFTPVEEIGEAVQVVCIEGIIPVDFRAGVCRDPSPR</sequence>
<evidence type="ECO:0000313" key="2">
    <source>
        <dbReference type="Proteomes" id="UP000288805"/>
    </source>
</evidence>
<protein>
    <submittedName>
        <fullName evidence="1">Uncharacterized protein</fullName>
    </submittedName>
</protein>
<name>A0A438DRT9_VITVI</name>
<organism evidence="1 2">
    <name type="scientific">Vitis vinifera</name>
    <name type="common">Grape</name>
    <dbReference type="NCBI Taxonomy" id="29760"/>
    <lineage>
        <taxon>Eukaryota</taxon>
        <taxon>Viridiplantae</taxon>
        <taxon>Streptophyta</taxon>
        <taxon>Embryophyta</taxon>
        <taxon>Tracheophyta</taxon>
        <taxon>Spermatophyta</taxon>
        <taxon>Magnoliopsida</taxon>
        <taxon>eudicotyledons</taxon>
        <taxon>Gunneridae</taxon>
        <taxon>Pentapetalae</taxon>
        <taxon>rosids</taxon>
        <taxon>Vitales</taxon>
        <taxon>Vitaceae</taxon>
        <taxon>Viteae</taxon>
        <taxon>Vitis</taxon>
    </lineage>
</organism>
<dbReference type="EMBL" id="QGNW01001509">
    <property type="protein sequence ID" value="RVW38207.1"/>
    <property type="molecule type" value="Genomic_DNA"/>
</dbReference>
<dbReference type="AlphaFoldDB" id="A0A438DRT9"/>